<organism evidence="2 3">
    <name type="scientific">Jannaschia faecimaris</name>
    <dbReference type="NCBI Taxonomy" id="1244108"/>
    <lineage>
        <taxon>Bacteria</taxon>
        <taxon>Pseudomonadati</taxon>
        <taxon>Pseudomonadota</taxon>
        <taxon>Alphaproteobacteria</taxon>
        <taxon>Rhodobacterales</taxon>
        <taxon>Roseobacteraceae</taxon>
        <taxon>Jannaschia</taxon>
    </lineage>
</organism>
<dbReference type="EMBL" id="FNPX01000011">
    <property type="protein sequence ID" value="SDZ34660.1"/>
    <property type="molecule type" value="Genomic_DNA"/>
</dbReference>
<dbReference type="STRING" id="1244108.SAMN05444004_11137"/>
<proteinExistence type="predicted"/>
<reference evidence="3" key="1">
    <citation type="submission" date="2016-10" db="EMBL/GenBank/DDBJ databases">
        <authorList>
            <person name="Varghese N."/>
            <person name="Submissions S."/>
        </authorList>
    </citation>
    <scope>NUCLEOTIDE SEQUENCE [LARGE SCALE GENOMIC DNA]</scope>
    <source>
        <strain evidence="3">DSM 100420</strain>
    </source>
</reference>
<dbReference type="InterPro" id="IPR051829">
    <property type="entry name" value="Multiheme_Cytochr_ET"/>
</dbReference>
<evidence type="ECO:0000256" key="1">
    <source>
        <dbReference type="ARBA" id="ARBA00022729"/>
    </source>
</evidence>
<dbReference type="InterPro" id="IPR036280">
    <property type="entry name" value="Multihaem_cyt_sf"/>
</dbReference>
<dbReference type="OrthoDB" id="29411at2"/>
<accession>A0A1H3SAG0</accession>
<dbReference type="PANTHER" id="PTHR35038:SF8">
    <property type="entry name" value="C-TYPE POLYHEME CYTOCHROME OMCC"/>
    <property type="match status" value="1"/>
</dbReference>
<dbReference type="RefSeq" id="WP_139176624.1">
    <property type="nucleotide sequence ID" value="NZ_FNPX01000011.1"/>
</dbReference>
<name>A0A1H3SAG0_9RHOB</name>
<dbReference type="SUPFAM" id="SSF48695">
    <property type="entry name" value="Multiheme cytochromes"/>
    <property type="match status" value="1"/>
</dbReference>
<gene>
    <name evidence="2" type="ORF">SAMN05444004_11137</name>
</gene>
<evidence type="ECO:0000313" key="3">
    <source>
        <dbReference type="Proteomes" id="UP000198914"/>
    </source>
</evidence>
<dbReference type="AlphaFoldDB" id="A0A1H3SAG0"/>
<sequence length="392" mass="42322">MHRSTKAFLFVSTFATLFVVGMSIEPRRGQSQQVEAPQAPVEPMFTMPKSGPFAPESISIPNATAIAAWARSGHADATSESFTHWDEEGKIPAACATCHSGEGFRAFHDLDGSPKGMSEDPFPVGGVVDCETCHNEGMARITEIALPTGAMHPVRGGEASCVTCHQGRASGASVNAAVDGLDDDRPDADLRFINPHYNIAAATNLGGYGQLGYQYPGKTYSGRFNHAKPVATCVSCHEPHSLEVATDTCLTCHMSDDAKAIRISRQSYDGSGDTKQGIFHDIDVNATLLMSLIEDYAVQVAGTSIIYDGARYPYFFNDANADGLADEAGGRATSYTAFTPRLLKAIYNWKFVKADPGIHVHNPHYALELLYDSIEDLARSTGRDMSEFDLLR</sequence>
<dbReference type="Gene3D" id="1.10.1130.10">
    <property type="entry name" value="Flavocytochrome C3, Chain A"/>
    <property type="match status" value="1"/>
</dbReference>
<keyword evidence="1" id="KW-0732">Signal</keyword>
<evidence type="ECO:0000313" key="2">
    <source>
        <dbReference type="EMBL" id="SDZ34660.1"/>
    </source>
</evidence>
<dbReference type="GO" id="GO:0016491">
    <property type="term" value="F:oxidoreductase activity"/>
    <property type="evidence" value="ECO:0007669"/>
    <property type="project" value="TreeGrafter"/>
</dbReference>
<protein>
    <submittedName>
        <fullName evidence="2">Cytochrome c7</fullName>
    </submittedName>
</protein>
<dbReference type="Gene3D" id="1.20.140.10">
    <property type="entry name" value="Butyryl-CoA Dehydrogenase, subunit A, domain 3"/>
    <property type="match status" value="1"/>
</dbReference>
<dbReference type="Proteomes" id="UP000198914">
    <property type="component" value="Unassembled WGS sequence"/>
</dbReference>
<dbReference type="PANTHER" id="PTHR35038">
    <property type="entry name" value="DISSIMILATORY SULFITE REDUCTASE SIRA"/>
    <property type="match status" value="1"/>
</dbReference>
<keyword evidence="3" id="KW-1185">Reference proteome</keyword>